<comment type="caution">
    <text evidence="1">The sequence shown here is derived from an EMBL/GenBank/DDBJ whole genome shotgun (WGS) entry which is preliminary data.</text>
</comment>
<keyword evidence="2" id="KW-1185">Reference proteome</keyword>
<proteinExistence type="predicted"/>
<protein>
    <submittedName>
        <fullName evidence="1">Uncharacterized protein</fullName>
    </submittedName>
</protein>
<evidence type="ECO:0000313" key="1">
    <source>
        <dbReference type="EMBL" id="KAI3854292.1"/>
    </source>
</evidence>
<name>A0AAD4S244_9MAGN</name>
<dbReference type="Proteomes" id="UP001202328">
    <property type="component" value="Unassembled WGS sequence"/>
</dbReference>
<organism evidence="1 2">
    <name type="scientific">Papaver atlanticum</name>
    <dbReference type="NCBI Taxonomy" id="357466"/>
    <lineage>
        <taxon>Eukaryota</taxon>
        <taxon>Viridiplantae</taxon>
        <taxon>Streptophyta</taxon>
        <taxon>Embryophyta</taxon>
        <taxon>Tracheophyta</taxon>
        <taxon>Spermatophyta</taxon>
        <taxon>Magnoliopsida</taxon>
        <taxon>Ranunculales</taxon>
        <taxon>Papaveraceae</taxon>
        <taxon>Papaveroideae</taxon>
        <taxon>Papaver</taxon>
    </lineage>
</organism>
<evidence type="ECO:0000313" key="2">
    <source>
        <dbReference type="Proteomes" id="UP001202328"/>
    </source>
</evidence>
<gene>
    <name evidence="1" type="ORF">MKW98_024715</name>
</gene>
<dbReference type="EMBL" id="JAJJMB010015449">
    <property type="protein sequence ID" value="KAI3854292.1"/>
    <property type="molecule type" value="Genomic_DNA"/>
</dbReference>
<reference evidence="1" key="1">
    <citation type="submission" date="2022-04" db="EMBL/GenBank/DDBJ databases">
        <title>A functionally conserved STORR gene fusion in Papaver species that diverged 16.8 million years ago.</title>
        <authorList>
            <person name="Catania T."/>
        </authorList>
    </citation>
    <scope>NUCLEOTIDE SEQUENCE</scope>
    <source>
        <strain evidence="1">S-188037</strain>
    </source>
</reference>
<sequence>MSMDLWFNQRDKRLHDEILASSEAPEILIYLFYYTMKKKKWFKWKWLLPVSLLFDHNILNCYWNGDLPLPFPSRFLFFSLPIRTNEVVEEDRRENPKRRIQFQSTAV</sequence>
<accession>A0AAD4S244</accession>
<dbReference type="AlphaFoldDB" id="A0AAD4S244"/>